<organism evidence="2 3">
    <name type="scientific">Vreelandella arcis</name>
    <dbReference type="NCBI Taxonomy" id="416873"/>
    <lineage>
        <taxon>Bacteria</taxon>
        <taxon>Pseudomonadati</taxon>
        <taxon>Pseudomonadota</taxon>
        <taxon>Gammaproteobacteria</taxon>
        <taxon>Oceanospirillales</taxon>
        <taxon>Halomonadaceae</taxon>
        <taxon>Vreelandella</taxon>
    </lineage>
</organism>
<dbReference type="AlphaFoldDB" id="A0A1H0HNU4"/>
<evidence type="ECO:0000259" key="1">
    <source>
        <dbReference type="Pfam" id="PF06094"/>
    </source>
</evidence>
<dbReference type="SUPFAM" id="SSF110857">
    <property type="entry name" value="Gamma-glutamyl cyclotransferase-like"/>
    <property type="match status" value="1"/>
</dbReference>
<dbReference type="OrthoDB" id="482277at2"/>
<evidence type="ECO:0000313" key="2">
    <source>
        <dbReference type="EMBL" id="SDO20807.1"/>
    </source>
</evidence>
<proteinExistence type="predicted"/>
<dbReference type="EMBL" id="FNII01000016">
    <property type="protein sequence ID" value="SDO20807.1"/>
    <property type="molecule type" value="Genomic_DNA"/>
</dbReference>
<dbReference type="GO" id="GO:0016740">
    <property type="term" value="F:transferase activity"/>
    <property type="evidence" value="ECO:0007669"/>
    <property type="project" value="UniProtKB-KW"/>
</dbReference>
<dbReference type="Pfam" id="PF06094">
    <property type="entry name" value="GGACT"/>
    <property type="match status" value="1"/>
</dbReference>
<dbReference type="STRING" id="416873.SAMN04487951_11628"/>
<gene>
    <name evidence="2" type="ORF">SAMN04487951_11628</name>
</gene>
<accession>A0A1H0HNU4</accession>
<evidence type="ECO:0000313" key="3">
    <source>
        <dbReference type="Proteomes" id="UP000199677"/>
    </source>
</evidence>
<protein>
    <submittedName>
        <fullName evidence="2">Uncharacterized conserved protein YtfP, gamma-glutamylcyclotransferase (GGCT)/AIG2-like family</fullName>
    </submittedName>
</protein>
<dbReference type="Gene3D" id="3.10.490.10">
    <property type="entry name" value="Gamma-glutamyl cyclotransferase-like"/>
    <property type="match status" value="1"/>
</dbReference>
<dbReference type="Proteomes" id="UP000199677">
    <property type="component" value="Unassembled WGS sequence"/>
</dbReference>
<dbReference type="InterPro" id="IPR009288">
    <property type="entry name" value="AIG2-like_dom"/>
</dbReference>
<keyword evidence="3" id="KW-1185">Reference proteome</keyword>
<dbReference type="InterPro" id="IPR013024">
    <property type="entry name" value="GGCT-like"/>
</dbReference>
<reference evidence="3" key="1">
    <citation type="submission" date="2016-10" db="EMBL/GenBank/DDBJ databases">
        <authorList>
            <person name="Varghese N."/>
            <person name="Submissions S."/>
        </authorList>
    </citation>
    <scope>NUCLEOTIDE SEQUENCE [LARGE SCALE GENOMIC DNA]</scope>
    <source>
        <strain evidence="3">CGMCC 1.6494</strain>
    </source>
</reference>
<name>A0A1H0HNU4_9GAMM</name>
<dbReference type="RefSeq" id="WP_089707593.1">
    <property type="nucleotide sequence ID" value="NZ_FNII01000016.1"/>
</dbReference>
<feature type="domain" description="Gamma-glutamylcyclotransferase AIG2-like" evidence="1">
    <location>
        <begin position="16"/>
        <end position="128"/>
    </location>
</feature>
<sequence length="131" mass="14552">MNDDHLDAAVATTALVAVYGTLKRGLNNAHWLSTATWLGSDINTALTLYDIGPYPGAKWQASRGIVVEVYRVTASQLAQLDALEDHRHHDPEQGEYQRQLLTTQFGTAWVYLYNPSVEGRVMITQGGWPPQ</sequence>
<dbReference type="InterPro" id="IPR036568">
    <property type="entry name" value="GGCT-like_sf"/>
</dbReference>
<dbReference type="CDD" id="cd06661">
    <property type="entry name" value="GGCT_like"/>
    <property type="match status" value="1"/>
</dbReference>
<keyword evidence="2" id="KW-0808">Transferase</keyword>